<sequence>MSISMTTLGIRATAPKRSGAAKDDAPLGRRIYGSSGLRDDALEAVQDAKLARMPSETLYAMPRTLCHSLEAFAGHVDINRLRPWWQADESVMGHPAFAPTLRETMLAQRNMLGFGVLSDADDTVKDLKHFITSVTTTTRTTQIARAAQFLTRRVFEGNISEMWSCPFPGQDRHQLTKEPCHAKNLSESYGMMLLAAPLSSSSPTAASPLLALTSSVW</sequence>
<dbReference type="OrthoDB" id="2343925at2759"/>
<dbReference type="AlphaFoldDB" id="G2QV58"/>
<accession>G2QV58</accession>
<dbReference type="Gene3D" id="1.50.10.160">
    <property type="match status" value="1"/>
</dbReference>
<protein>
    <submittedName>
        <fullName evidence="1">Uncharacterized protein</fullName>
    </submittedName>
</protein>
<dbReference type="eggNOG" id="ENOG502RUNM">
    <property type="taxonomic scope" value="Eukaryota"/>
</dbReference>
<evidence type="ECO:0000313" key="2">
    <source>
        <dbReference type="Proteomes" id="UP000008181"/>
    </source>
</evidence>
<keyword evidence="2" id="KW-1185">Reference proteome</keyword>
<proteinExistence type="predicted"/>
<gene>
    <name evidence="1" type="ORF">THITE_2125528</name>
</gene>
<dbReference type="EMBL" id="CP003009">
    <property type="protein sequence ID" value="AEO62945.1"/>
    <property type="molecule type" value="Genomic_DNA"/>
</dbReference>
<reference evidence="1 2" key="1">
    <citation type="journal article" date="2011" name="Nat. Biotechnol.">
        <title>Comparative genomic analysis of the thermophilic biomass-degrading fungi Myceliophthora thermophila and Thielavia terrestris.</title>
        <authorList>
            <person name="Berka R.M."/>
            <person name="Grigoriev I.V."/>
            <person name="Otillar R."/>
            <person name="Salamov A."/>
            <person name="Grimwood J."/>
            <person name="Reid I."/>
            <person name="Ishmael N."/>
            <person name="John T."/>
            <person name="Darmond C."/>
            <person name="Moisan M.-C."/>
            <person name="Henrissat B."/>
            <person name="Coutinho P.M."/>
            <person name="Lombard V."/>
            <person name="Natvig D.O."/>
            <person name="Lindquist E."/>
            <person name="Schmutz J."/>
            <person name="Lucas S."/>
            <person name="Harris P."/>
            <person name="Powlowski J."/>
            <person name="Bellemare A."/>
            <person name="Taylor D."/>
            <person name="Butler G."/>
            <person name="de Vries R.P."/>
            <person name="Allijn I.E."/>
            <person name="van den Brink J."/>
            <person name="Ushinsky S."/>
            <person name="Storms R."/>
            <person name="Powell A.J."/>
            <person name="Paulsen I.T."/>
            <person name="Elbourne L.D.H."/>
            <person name="Baker S.E."/>
            <person name="Magnuson J."/>
            <person name="LaBoissiere S."/>
            <person name="Clutterbuck A.J."/>
            <person name="Martinez D."/>
            <person name="Wogulis M."/>
            <person name="de Leon A.L."/>
            <person name="Rey M.W."/>
            <person name="Tsang A."/>
        </authorList>
    </citation>
    <scope>NUCLEOTIDE SEQUENCE [LARGE SCALE GENOMIC DNA]</scope>
    <source>
        <strain evidence="2">ATCC 38088 / NRRL 8126</strain>
    </source>
</reference>
<dbReference type="HOGENOM" id="CLU_1273042_0_0_1"/>
<dbReference type="GeneID" id="11519207"/>
<dbReference type="KEGG" id="ttt:THITE_2125528"/>
<dbReference type="RefSeq" id="XP_003649281.1">
    <property type="nucleotide sequence ID" value="XM_003649233.1"/>
</dbReference>
<dbReference type="Proteomes" id="UP000008181">
    <property type="component" value="Chromosome 1"/>
</dbReference>
<dbReference type="STRING" id="578455.G2QV58"/>
<organism evidence="1 2">
    <name type="scientific">Thermothielavioides terrestris (strain ATCC 38088 / NRRL 8126)</name>
    <name type="common">Thielavia terrestris</name>
    <dbReference type="NCBI Taxonomy" id="578455"/>
    <lineage>
        <taxon>Eukaryota</taxon>
        <taxon>Fungi</taxon>
        <taxon>Dikarya</taxon>
        <taxon>Ascomycota</taxon>
        <taxon>Pezizomycotina</taxon>
        <taxon>Sordariomycetes</taxon>
        <taxon>Sordariomycetidae</taxon>
        <taxon>Sordariales</taxon>
        <taxon>Chaetomiaceae</taxon>
        <taxon>Thermothielavioides</taxon>
        <taxon>Thermothielavioides terrestris</taxon>
    </lineage>
</organism>
<name>G2QV58_THETT</name>
<evidence type="ECO:0000313" key="1">
    <source>
        <dbReference type="EMBL" id="AEO62945.1"/>
    </source>
</evidence>